<gene>
    <name evidence="2" type="ORF">NCTC11546_01922</name>
</gene>
<evidence type="ECO:0000313" key="2">
    <source>
        <dbReference type="EMBL" id="SQA78681.1"/>
    </source>
</evidence>
<protein>
    <recommendedName>
        <fullName evidence="4">Porin</fullName>
    </recommendedName>
</protein>
<dbReference type="AlphaFoldDB" id="A0A2X2RQ96"/>
<accession>A0A2X2RQ96</accession>
<sequence length="654" mass="76600">MTLKKTIYFLIGLLFPLLSWAQEDDSANNNQEGGVTFKSLRPKKKKDSITFTARDYKIITYTRDTTSVDTSLTMQKYYLNNEWGKDMFGKMPFSNMGQPYNALSYDFRRQDYLPSMGAEAKKQLYLTPEEVTYYHLPTPLTEFTYKSGMEQGQFLNTLFSINLQPNLNIFIAYKGLRSLGKYQRILVSNGNFRAGFSYVSPNKKYTAFAHFASHDITSQENGGIVTPEQFEGGEKQFKNRATIDVQLLNAENIRESKRYFLQHDYAFLRNRDSLASYKQIRFRHLFSYETEHYTYDETQSNRYFGDAYVPQNLHDKARLKKMINRLGVELELPYLGRTFLFGNAYFYNYYFQNAYYVSGVLQRRQIKDTDLSLGVQWHKKVGGFSIEAEGEQTFVGKMTGTRLSGKLAYAFDDKNSITAGAELHSAMPNFNYLLYQSDYKQFNWDNYTSFNKQNTQTLYGDLKTQWGNASLSLTNLNNYTYFQEETLGKVRPEQYSSNIQYLQLKVQKEFKFGKWGLDNTMLYQQVVQDSNILNVPTFVTRNSFYFASHLFNKAMYLQTGIGFNYFTKYYSNQYNPLLGEFAVQTAEKTGNFPMLDFFLNAKVRTMRIFFSLEQWQVPVSNWLKIGNPYNYYSAPRQPYRDFIIRLGIKWDIFS</sequence>
<reference evidence="2 3" key="1">
    <citation type="submission" date="2018-06" db="EMBL/GenBank/DDBJ databases">
        <authorList>
            <consortium name="Pathogen Informatics"/>
            <person name="Doyle S."/>
        </authorList>
    </citation>
    <scope>NUCLEOTIDE SEQUENCE [LARGE SCALE GENOMIC DNA]</scope>
    <source>
        <strain evidence="2 3">NCTC11546</strain>
    </source>
</reference>
<dbReference type="InterPro" id="IPR025631">
    <property type="entry name" value="Porin_10"/>
</dbReference>
<keyword evidence="1" id="KW-0732">Signal</keyword>
<evidence type="ECO:0000256" key="1">
    <source>
        <dbReference type="SAM" id="SignalP"/>
    </source>
</evidence>
<name>A0A2X2RQ96_CAPOC</name>
<evidence type="ECO:0008006" key="4">
    <source>
        <dbReference type="Google" id="ProtNLM"/>
    </source>
</evidence>
<organism evidence="2 3">
    <name type="scientific">Capnocytophaga ochracea</name>
    <dbReference type="NCBI Taxonomy" id="1018"/>
    <lineage>
        <taxon>Bacteria</taxon>
        <taxon>Pseudomonadati</taxon>
        <taxon>Bacteroidota</taxon>
        <taxon>Flavobacteriia</taxon>
        <taxon>Flavobacteriales</taxon>
        <taxon>Flavobacteriaceae</taxon>
        <taxon>Capnocytophaga</taxon>
    </lineage>
</organism>
<proteinExistence type="predicted"/>
<feature type="signal peptide" evidence="1">
    <location>
        <begin position="1"/>
        <end position="21"/>
    </location>
</feature>
<evidence type="ECO:0000313" key="3">
    <source>
        <dbReference type="Proteomes" id="UP000249891"/>
    </source>
</evidence>
<dbReference type="EMBL" id="UARG01000017">
    <property type="protein sequence ID" value="SQA78681.1"/>
    <property type="molecule type" value="Genomic_DNA"/>
</dbReference>
<dbReference type="Pfam" id="PF14121">
    <property type="entry name" value="Porin_10"/>
    <property type="match status" value="1"/>
</dbReference>
<dbReference type="Proteomes" id="UP000249891">
    <property type="component" value="Unassembled WGS sequence"/>
</dbReference>
<feature type="chain" id="PRO_5015840386" description="Porin" evidence="1">
    <location>
        <begin position="22"/>
        <end position="654"/>
    </location>
</feature>
<dbReference type="RefSeq" id="WP_128091739.1">
    <property type="nucleotide sequence ID" value="NZ_UARG01000017.1"/>
</dbReference>